<feature type="domain" description="VWFA" evidence="6">
    <location>
        <begin position="97"/>
        <end position="280"/>
    </location>
</feature>
<name>A0A2J4RHP1_9ENTR</name>
<dbReference type="InterPro" id="IPR002035">
    <property type="entry name" value="VWF_A"/>
</dbReference>
<reference evidence="7 9" key="1">
    <citation type="submission" date="2014-01" db="EMBL/GenBank/DDBJ databases">
        <title>The Genome Sequence of Klebsiella oxytoca MGH 27.</title>
        <authorList>
            <consortium name="The Broad Institute Genomics Platform"/>
            <consortium name="The Broad Institute Genome Sequencing Center for Infectious Disease"/>
            <person name="Murphy C."/>
            <person name="Cosimi L."/>
            <person name="Cerqueira G."/>
            <person name="Feldgarden M."/>
            <person name="Earl A."/>
            <person name="Hung D."/>
            <person name="Onderdonk A.B."/>
            <person name="Ferraro M.J."/>
            <person name="Hooper D."/>
            <person name="Dekker J."/>
            <person name="O'Brien T."/>
            <person name="Huang S."/>
            <person name="Quan V."/>
            <person name="Ernst C."/>
            <person name="Delaney M."/>
            <person name="DuBois A."/>
            <person name="Kim D.S."/>
            <person name="Young S.K."/>
            <person name="Zeng Q."/>
            <person name="Gargeya S."/>
            <person name="Fitzgerald M."/>
            <person name="Abouelleil A."/>
            <person name="Alvarado L."/>
            <person name="Berlin A.M."/>
            <person name="Chapman S.B."/>
            <person name="Gainer-Dewar J."/>
            <person name="Goldberg J."/>
            <person name="Gnerre S."/>
            <person name="Griggs A."/>
            <person name="Gujja S."/>
            <person name="Hansen M."/>
            <person name="Howarth C."/>
            <person name="Imamovic A."/>
            <person name="Ireland A."/>
            <person name="Larimer J."/>
            <person name="McCowan C."/>
            <person name="Murphy C."/>
            <person name="Pearson M."/>
            <person name="Poon T.W."/>
            <person name="Priest M."/>
            <person name="Roberts A."/>
            <person name="Saif S."/>
            <person name="Shea T."/>
            <person name="Sykes S."/>
            <person name="Wortman J."/>
            <person name="Nusbaum C."/>
            <person name="Birren B."/>
        </authorList>
    </citation>
    <scope>NUCLEOTIDE SEQUENCE [LARGE SCALE GENOMIC DNA]</scope>
    <source>
        <strain evidence="7 9">MGH 27</strain>
    </source>
</reference>
<dbReference type="Pfam" id="PF13519">
    <property type="entry name" value="VWA_2"/>
    <property type="match status" value="1"/>
</dbReference>
<comment type="caution">
    <text evidence="8">The sequence shown here is derived from an EMBL/GenBank/DDBJ whole genome shotgun (WGS) entry which is preliminary data.</text>
</comment>
<dbReference type="SUPFAM" id="SSF53300">
    <property type="entry name" value="vWA-like"/>
    <property type="match status" value="1"/>
</dbReference>
<dbReference type="InterPro" id="IPR036465">
    <property type="entry name" value="vWFA_dom_sf"/>
</dbReference>
<dbReference type="RefSeq" id="WP_004852254.1">
    <property type="nucleotide sequence ID" value="NZ_CABGLF010000003.1"/>
</dbReference>
<keyword evidence="3 5" id="KW-1133">Transmembrane helix</keyword>
<dbReference type="EMBL" id="JCNZ01000008">
    <property type="protein sequence ID" value="EWF90023.1"/>
    <property type="molecule type" value="Genomic_DNA"/>
</dbReference>
<evidence type="ECO:0000313" key="10">
    <source>
        <dbReference type="Proteomes" id="UP000234505"/>
    </source>
</evidence>
<accession>A0A2J4RHP1</accession>
<reference evidence="8 10" key="3">
    <citation type="submission" date="2018-01" db="EMBL/GenBank/DDBJ databases">
        <title>Genomic study of Klebsiella pneumoniae.</title>
        <authorList>
            <person name="Yang Y."/>
            <person name="Bicalho R."/>
        </authorList>
    </citation>
    <scope>NUCLEOTIDE SEQUENCE [LARGE SCALE GENOMIC DNA]</scope>
    <source>
        <strain evidence="8 10">A11</strain>
    </source>
</reference>
<dbReference type="Gene3D" id="3.40.50.410">
    <property type="entry name" value="von Willebrand factor, type A domain"/>
    <property type="match status" value="1"/>
</dbReference>
<evidence type="ECO:0000256" key="1">
    <source>
        <dbReference type="ARBA" id="ARBA00022475"/>
    </source>
</evidence>
<proteinExistence type="predicted"/>
<dbReference type="Proteomes" id="UP000020202">
    <property type="component" value="Unassembled WGS sequence"/>
</dbReference>
<dbReference type="PANTHER" id="PTHR22550:SF5">
    <property type="entry name" value="LEUCINE ZIPPER PROTEIN 4"/>
    <property type="match status" value="1"/>
</dbReference>
<keyword evidence="4 5" id="KW-0472">Membrane</keyword>
<dbReference type="PROSITE" id="PS50234">
    <property type="entry name" value="VWFA"/>
    <property type="match status" value="1"/>
</dbReference>
<keyword evidence="1" id="KW-1003">Cell membrane</keyword>
<evidence type="ECO:0000259" key="6">
    <source>
        <dbReference type="PROSITE" id="PS50234"/>
    </source>
</evidence>
<feature type="transmembrane region" description="Helical" evidence="5">
    <location>
        <begin position="12"/>
        <end position="30"/>
    </location>
</feature>
<evidence type="ECO:0000256" key="4">
    <source>
        <dbReference type="ARBA" id="ARBA00023136"/>
    </source>
</evidence>
<gene>
    <name evidence="8" type="ORF">CWN50_06550</name>
    <name evidence="7" type="ORF">L373_02529</name>
</gene>
<dbReference type="InterPro" id="IPR050768">
    <property type="entry name" value="UPF0353/GerABKA_families"/>
</dbReference>
<organism evidence="8 10">
    <name type="scientific">Klebsiella michiganensis</name>
    <dbReference type="NCBI Taxonomy" id="1134687"/>
    <lineage>
        <taxon>Bacteria</taxon>
        <taxon>Pseudomonadati</taxon>
        <taxon>Pseudomonadota</taxon>
        <taxon>Gammaproteobacteria</taxon>
        <taxon>Enterobacterales</taxon>
        <taxon>Enterobacteriaceae</taxon>
        <taxon>Klebsiella/Raoultella group</taxon>
        <taxon>Klebsiella</taxon>
    </lineage>
</organism>
<protein>
    <submittedName>
        <fullName evidence="8">VWA domain-containing protein</fullName>
    </submittedName>
</protein>
<evidence type="ECO:0000313" key="7">
    <source>
        <dbReference type="EMBL" id="EWF90023.1"/>
    </source>
</evidence>
<dbReference type="SMART" id="SM00327">
    <property type="entry name" value="VWA"/>
    <property type="match status" value="1"/>
</dbReference>
<evidence type="ECO:0000313" key="9">
    <source>
        <dbReference type="Proteomes" id="UP000020202"/>
    </source>
</evidence>
<dbReference type="AlphaFoldDB" id="A0A2J4RHP1"/>
<dbReference type="EMBL" id="PIDS01000136">
    <property type="protein sequence ID" value="PLL42834.1"/>
    <property type="molecule type" value="Genomic_DNA"/>
</dbReference>
<dbReference type="Proteomes" id="UP000234505">
    <property type="component" value="Unassembled WGS sequence"/>
</dbReference>
<evidence type="ECO:0000256" key="5">
    <source>
        <dbReference type="SAM" id="Phobius"/>
    </source>
</evidence>
<sequence>MSEYLSRVDFVWPWVWLLLLLPLVGRFFMAKARPLKEYVRVPFLPALIHEIQPNSQPVRSGKLAAVAFWLVWGLLVCAMARPEWLTPPQHIEKPMRNIMLILDVSGSMAKNDVAGGSTRLEAVQASVKKFVAARQSDRIGLVIFANGAWPFAPISEDKQALETRINQLSPGMVGQQTAIGDALGVTVKLFDSAQNADASKLAIILTDGNDTASQLTPRLAAKLAAAHHVQVHTIAFGDVNSTGDDKVDLPLLAEIAQMTGGRAWTAESSGASLDAVWQEIDAITPVQVKSIGWSWREPLFGWPLAAALLLLLAFALYRVLREESA</sequence>
<dbReference type="PANTHER" id="PTHR22550">
    <property type="entry name" value="SPORE GERMINATION PROTEIN"/>
    <property type="match status" value="1"/>
</dbReference>
<evidence type="ECO:0000256" key="2">
    <source>
        <dbReference type="ARBA" id="ARBA00022692"/>
    </source>
</evidence>
<feature type="transmembrane region" description="Helical" evidence="5">
    <location>
        <begin position="63"/>
        <end position="81"/>
    </location>
</feature>
<evidence type="ECO:0000313" key="8">
    <source>
        <dbReference type="EMBL" id="PLL42834.1"/>
    </source>
</evidence>
<evidence type="ECO:0000256" key="3">
    <source>
        <dbReference type="ARBA" id="ARBA00022989"/>
    </source>
</evidence>
<keyword evidence="2 5" id="KW-0812">Transmembrane</keyword>
<reference evidence="8 10" key="2">
    <citation type="submission" date="2017-11" db="EMBL/GenBank/DDBJ databases">
        <authorList>
            <person name="Han C.G."/>
        </authorList>
    </citation>
    <scope>NUCLEOTIDE SEQUENCE [LARGE SCALE GENOMIC DNA]</scope>
    <source>
        <strain evidence="8 10">A11</strain>
    </source>
</reference>
<feature type="transmembrane region" description="Helical" evidence="5">
    <location>
        <begin position="299"/>
        <end position="320"/>
    </location>
</feature>